<dbReference type="SUPFAM" id="SSF52540">
    <property type="entry name" value="P-loop containing nucleoside triphosphate hydrolases"/>
    <property type="match status" value="2"/>
</dbReference>
<keyword evidence="6" id="KW-1185">Reference proteome</keyword>
<dbReference type="Gene3D" id="3.40.50.300">
    <property type="entry name" value="P-loop containing nucleotide triphosphate hydrolases"/>
    <property type="match status" value="2"/>
</dbReference>
<keyword evidence="1" id="KW-0378">Hydrolase</keyword>
<keyword evidence="2 5" id="KW-0067">ATP-binding</keyword>
<keyword evidence="2 5" id="KW-0347">Helicase</keyword>
<comment type="caution">
    <text evidence="5">The sequence shown here is derived from an EMBL/GenBank/DDBJ whole genome shotgun (WGS) entry which is preliminary data.</text>
</comment>
<dbReference type="AlphaFoldDB" id="A0A1Q9ECA7"/>
<sequence length="851" mass="91755">MGKSDSDYSDEDSDSGSSVKEVKKKKKDKKKKKEKKASSPNPHIEEKKKAGEKQYQVASQVELFDESGRSKDSRDAATEADRHPDGLRPGIMPQEVAVDTETMVGAAEATAPRSPMKLPEGEHARGRPLTLAEACEAAGRGVTTGKTAQDDEVQVLDPDEAYTWPLGLRGKDIIGIAATGSGKTLAARSGWAIAFLLPAFAQMVEEAVSQTWRELAQQTEAEASIRAESSIRIQEIHYSCSNVLVITWDPLLNVAPGPLSALGNALASDAYGGAPKGDQMASTIVACPGRLNDFLEGGQVRLDGVLKLVLDEGVQEARSALTSVSVTGWLMQASEADRMLDMGFEPQIRKILAKVRSTGLRESNSRGTGELVASLQVRPYKVMIGNREVLKGNQDITQIVKCMDAFNKNREIVNTLREDQRQREDALHGLKSGRYKVLVATDVAARGLDIKGGLVINFDPANNTEEIMFTASDELVVLEKGYAITFMTGQCLTIPTPHLQKLGGCQDASKARGIMEVMERTNQEITQDLLKMAVSVSAATAEQSPVPSCTEPADRIVAMAASTSQPDFVLLGATGFLGASILRKLESKHVVCTSRLRLKDRLGLEALLDEQKPKLGVICAAGERGRPNIAWCDAHPVETLDANITGQLSVAAACHERGLHLILLGTGALYLASEKKRKFSEADPPNGGSPGVYTALRQKMEELTAYFNNVLVLRVLYPLSSDLDPRGLLGKLARFKQVDSVQTSVTILDDLMPLLPILAERRTVGVLNFTNPGTISYPDIVLGLQDRAAKCGVQWKAPEIRGAGAKAAAELDTTRLQEAVGMPLATAADSSQRIISSLSDEEVVSFVHSLR</sequence>
<dbReference type="Pfam" id="PF00271">
    <property type="entry name" value="Helicase_C"/>
    <property type="match status" value="1"/>
</dbReference>
<evidence type="ECO:0000256" key="3">
    <source>
        <dbReference type="SAM" id="MobiDB-lite"/>
    </source>
</evidence>
<gene>
    <name evidence="5" type="primary">RH14</name>
    <name evidence="5" type="ORF">AK812_SmicGene11786</name>
</gene>
<dbReference type="InterPro" id="IPR027417">
    <property type="entry name" value="P-loop_NTPase"/>
</dbReference>
<name>A0A1Q9ECA7_SYMMI</name>
<evidence type="ECO:0000259" key="4">
    <source>
        <dbReference type="PROSITE" id="PS51194"/>
    </source>
</evidence>
<keyword evidence="2 5" id="KW-0547">Nucleotide-binding</keyword>
<dbReference type="Gene3D" id="3.40.50.720">
    <property type="entry name" value="NAD(P)-binding Rossmann-like Domain"/>
    <property type="match status" value="1"/>
</dbReference>
<dbReference type="GO" id="GO:0004386">
    <property type="term" value="F:helicase activity"/>
    <property type="evidence" value="ECO:0007669"/>
    <property type="project" value="UniProtKB-KW"/>
</dbReference>
<feature type="compositionally biased region" description="Basic residues" evidence="3">
    <location>
        <begin position="22"/>
        <end position="35"/>
    </location>
</feature>
<evidence type="ECO:0000256" key="1">
    <source>
        <dbReference type="ARBA" id="ARBA00022801"/>
    </source>
</evidence>
<protein>
    <submittedName>
        <fullName evidence="5">DEAD-box ATP-dependent RNA helicase 14</fullName>
    </submittedName>
</protein>
<proteinExistence type="predicted"/>
<dbReference type="InterPro" id="IPR014001">
    <property type="entry name" value="Helicase_ATP-bd"/>
</dbReference>
<dbReference type="SUPFAM" id="SSF51735">
    <property type="entry name" value="NAD(P)-binding Rossmann-fold domains"/>
    <property type="match status" value="1"/>
</dbReference>
<dbReference type="InterPro" id="IPR001509">
    <property type="entry name" value="Epimerase_deHydtase"/>
</dbReference>
<feature type="compositionally biased region" description="Basic and acidic residues" evidence="3">
    <location>
        <begin position="43"/>
        <end position="52"/>
    </location>
</feature>
<evidence type="ECO:0000313" key="5">
    <source>
        <dbReference type="EMBL" id="OLQ05053.1"/>
    </source>
</evidence>
<feature type="domain" description="Helicase C-terminal" evidence="4">
    <location>
        <begin position="347"/>
        <end position="533"/>
    </location>
</feature>
<evidence type="ECO:0000313" key="6">
    <source>
        <dbReference type="Proteomes" id="UP000186817"/>
    </source>
</evidence>
<dbReference type="Pfam" id="PF01370">
    <property type="entry name" value="Epimerase"/>
    <property type="match status" value="1"/>
</dbReference>
<organism evidence="5 6">
    <name type="scientific">Symbiodinium microadriaticum</name>
    <name type="common">Dinoflagellate</name>
    <name type="synonym">Zooxanthella microadriatica</name>
    <dbReference type="NCBI Taxonomy" id="2951"/>
    <lineage>
        <taxon>Eukaryota</taxon>
        <taxon>Sar</taxon>
        <taxon>Alveolata</taxon>
        <taxon>Dinophyceae</taxon>
        <taxon>Suessiales</taxon>
        <taxon>Symbiodiniaceae</taxon>
        <taxon>Symbiodinium</taxon>
    </lineage>
</organism>
<dbReference type="InterPro" id="IPR036291">
    <property type="entry name" value="NAD(P)-bd_dom_sf"/>
</dbReference>
<dbReference type="InterPro" id="IPR001650">
    <property type="entry name" value="Helicase_C-like"/>
</dbReference>
<feature type="region of interest" description="Disordered" evidence="3">
    <location>
        <begin position="1"/>
        <end position="91"/>
    </location>
</feature>
<reference evidence="5 6" key="1">
    <citation type="submission" date="2016-02" db="EMBL/GenBank/DDBJ databases">
        <title>Genome analysis of coral dinoflagellate symbionts highlights evolutionary adaptations to a symbiotic lifestyle.</title>
        <authorList>
            <person name="Aranda M."/>
            <person name="Li Y."/>
            <person name="Liew Y.J."/>
            <person name="Baumgarten S."/>
            <person name="Simakov O."/>
            <person name="Wilson M."/>
            <person name="Piel J."/>
            <person name="Ashoor H."/>
            <person name="Bougouffa S."/>
            <person name="Bajic V.B."/>
            <person name="Ryu T."/>
            <person name="Ravasi T."/>
            <person name="Bayer T."/>
            <person name="Micklem G."/>
            <person name="Kim H."/>
            <person name="Bhak J."/>
            <person name="Lajeunesse T.C."/>
            <person name="Voolstra C.R."/>
        </authorList>
    </citation>
    <scope>NUCLEOTIDE SEQUENCE [LARGE SCALE GENOMIC DNA]</scope>
    <source>
        <strain evidence="5 6">CCMP2467</strain>
    </source>
</reference>
<evidence type="ECO:0000256" key="2">
    <source>
        <dbReference type="ARBA" id="ARBA00022806"/>
    </source>
</evidence>
<dbReference type="PANTHER" id="PTHR47958">
    <property type="entry name" value="ATP-DEPENDENT RNA HELICASE DBP3"/>
    <property type="match status" value="1"/>
</dbReference>
<dbReference type="OrthoDB" id="16464at2759"/>
<dbReference type="EMBL" id="LSRX01000195">
    <property type="protein sequence ID" value="OLQ05053.1"/>
    <property type="molecule type" value="Genomic_DNA"/>
</dbReference>
<dbReference type="GO" id="GO:0016787">
    <property type="term" value="F:hydrolase activity"/>
    <property type="evidence" value="ECO:0007669"/>
    <property type="project" value="UniProtKB-KW"/>
</dbReference>
<accession>A0A1Q9ECA7</accession>
<feature type="compositionally biased region" description="Basic and acidic residues" evidence="3">
    <location>
        <begin position="66"/>
        <end position="86"/>
    </location>
</feature>
<dbReference type="Proteomes" id="UP000186817">
    <property type="component" value="Unassembled WGS sequence"/>
</dbReference>
<dbReference type="SMART" id="SM00487">
    <property type="entry name" value="DEXDc"/>
    <property type="match status" value="1"/>
</dbReference>
<dbReference type="PROSITE" id="PS51194">
    <property type="entry name" value="HELICASE_CTER"/>
    <property type="match status" value="1"/>
</dbReference>